<evidence type="ECO:0000256" key="3">
    <source>
        <dbReference type="SAM" id="Phobius"/>
    </source>
</evidence>
<comment type="similarity">
    <text evidence="1">Belongs to the bacterial solute-binding protein 3 family.</text>
</comment>
<dbReference type="Pfam" id="PF00497">
    <property type="entry name" value="SBP_bac_3"/>
    <property type="match status" value="2"/>
</dbReference>
<keyword evidence="3" id="KW-0472">Membrane</keyword>
<proteinExistence type="inferred from homology"/>
<reference evidence="6" key="1">
    <citation type="submission" date="2016-06" db="EMBL/GenBank/DDBJ databases">
        <authorList>
            <person name="Rodrigo-Torres L."/>
            <person name="Arahal R.D."/>
            <person name="Lucena T."/>
        </authorList>
    </citation>
    <scope>NUCLEOTIDE SEQUENCE [LARGE SCALE GENOMIC DNA]</scope>
    <source>
        <strain evidence="6">CECT8203</strain>
    </source>
</reference>
<dbReference type="RefSeq" id="WP_096993768.1">
    <property type="nucleotide sequence ID" value="NZ_JBHSII010000001.1"/>
</dbReference>
<dbReference type="Proteomes" id="UP000219336">
    <property type="component" value="Unassembled WGS sequence"/>
</dbReference>
<protein>
    <submittedName>
        <fullName evidence="5">Putative diguanylate cyclase YfiN</fullName>
        <ecNumber evidence="5">2.7.7.65</ecNumber>
    </submittedName>
</protein>
<dbReference type="CDD" id="cd01949">
    <property type="entry name" value="GGDEF"/>
    <property type="match status" value="1"/>
</dbReference>
<dbReference type="PANTHER" id="PTHR35936">
    <property type="entry name" value="MEMBRANE-BOUND LYTIC MUREIN TRANSGLYCOSYLASE F"/>
    <property type="match status" value="1"/>
</dbReference>
<name>A0A240EJC4_9VIBR</name>
<dbReference type="NCBIfam" id="TIGR00254">
    <property type="entry name" value="GGDEF"/>
    <property type="match status" value="1"/>
</dbReference>
<evidence type="ECO:0000313" key="6">
    <source>
        <dbReference type="Proteomes" id="UP000219336"/>
    </source>
</evidence>
<dbReference type="PANTHER" id="PTHR35936:SF37">
    <property type="entry name" value="AMINO ACID ABC TRANSPORTER SUBSTRATE-BINDING PROTEIN"/>
    <property type="match status" value="1"/>
</dbReference>
<dbReference type="InterPro" id="IPR029787">
    <property type="entry name" value="Nucleotide_cyclase"/>
</dbReference>
<dbReference type="InterPro" id="IPR000160">
    <property type="entry name" value="GGDEF_dom"/>
</dbReference>
<dbReference type="InterPro" id="IPR043128">
    <property type="entry name" value="Rev_trsase/Diguanyl_cyclase"/>
</dbReference>
<dbReference type="EMBL" id="OANU01000030">
    <property type="protein sequence ID" value="SNX48611.1"/>
    <property type="molecule type" value="Genomic_DNA"/>
</dbReference>
<dbReference type="InterPro" id="IPR001638">
    <property type="entry name" value="Solute-binding_3/MltF_N"/>
</dbReference>
<dbReference type="EC" id="2.7.7.65" evidence="5"/>
<feature type="transmembrane region" description="Helical" evidence="3">
    <location>
        <begin position="499"/>
        <end position="517"/>
    </location>
</feature>
<keyword evidence="5" id="KW-0548">Nucleotidyltransferase</keyword>
<dbReference type="SUPFAM" id="SSF53850">
    <property type="entry name" value="Periplasmic binding protein-like II"/>
    <property type="match status" value="2"/>
</dbReference>
<organism evidence="5 6">
    <name type="scientific">Vibrio thalassae</name>
    <dbReference type="NCBI Taxonomy" id="1243014"/>
    <lineage>
        <taxon>Bacteria</taxon>
        <taxon>Pseudomonadati</taxon>
        <taxon>Pseudomonadota</taxon>
        <taxon>Gammaproteobacteria</taxon>
        <taxon>Vibrionales</taxon>
        <taxon>Vibrionaceae</taxon>
        <taxon>Vibrio</taxon>
    </lineage>
</organism>
<keyword evidence="5" id="KW-0808">Transferase</keyword>
<feature type="domain" description="GGDEF" evidence="4">
    <location>
        <begin position="546"/>
        <end position="675"/>
    </location>
</feature>
<dbReference type="GO" id="GO:0052621">
    <property type="term" value="F:diguanylate cyclase activity"/>
    <property type="evidence" value="ECO:0007669"/>
    <property type="project" value="UniProtKB-EC"/>
</dbReference>
<dbReference type="SMART" id="SM00267">
    <property type="entry name" value="GGDEF"/>
    <property type="match status" value="1"/>
</dbReference>
<dbReference type="SUPFAM" id="SSF55073">
    <property type="entry name" value="Nucleotide cyclase"/>
    <property type="match status" value="1"/>
</dbReference>
<dbReference type="PROSITE" id="PS50887">
    <property type="entry name" value="GGDEF"/>
    <property type="match status" value="1"/>
</dbReference>
<gene>
    <name evidence="5" type="primary">yfiN</name>
    <name evidence="5" type="ORF">VTH8203_02232</name>
</gene>
<keyword evidence="6" id="KW-1185">Reference proteome</keyword>
<evidence type="ECO:0000256" key="1">
    <source>
        <dbReference type="ARBA" id="ARBA00010333"/>
    </source>
</evidence>
<dbReference type="SMART" id="SM00062">
    <property type="entry name" value="PBPb"/>
    <property type="match status" value="2"/>
</dbReference>
<keyword evidence="2" id="KW-0732">Signal</keyword>
<dbReference type="Gene3D" id="3.40.190.10">
    <property type="entry name" value="Periplasmic binding protein-like II"/>
    <property type="match status" value="4"/>
</dbReference>
<dbReference type="OrthoDB" id="9180959at2"/>
<evidence type="ECO:0000313" key="5">
    <source>
        <dbReference type="EMBL" id="SNX48611.1"/>
    </source>
</evidence>
<evidence type="ECO:0000256" key="2">
    <source>
        <dbReference type="ARBA" id="ARBA00022729"/>
    </source>
</evidence>
<keyword evidence="3" id="KW-0812">Transmembrane</keyword>
<keyword evidence="3" id="KW-1133">Transmembrane helix</keyword>
<dbReference type="Pfam" id="PF00990">
    <property type="entry name" value="GGDEF"/>
    <property type="match status" value="1"/>
</dbReference>
<dbReference type="Gene3D" id="3.30.70.270">
    <property type="match status" value="1"/>
</dbReference>
<sequence length="697" mass="79593">MNPNRVLTITTMLFRMVVLIVLIGVSPASFAQTALQKTFVVAAHERDFIARFIFSTIEKQSNIAFQYVNYPDFSDRLEAVESGYVDFAANVTFTKNRSSRFIFSQPINIEPTYLFNIEGKPFDDMHVIGTTIGTAFNDIIQRYYPNKRVLSFNDYDVAHESLLAGDIDGYIGTFLQLENFLSAGFKAASINDRLSIPPVSIVTNKPQNQPLLTLFSDIIAQDEVEKEIRQFIDDYITEIAIKQLRKKVKSSGLDLDATVEIYLNPRPPYVFSSSSDQPTGISVEFAKKICTLNQLKCNMVYDPTETWSASLQKLTLGERDVTPPITDFAHRQHLLWFSRPYATINGVIAKRIGYKEEVYRHISELFAEKVGVVENDVFSSVTRRSLPNKTLTYYCNTERLIKGLITGEVDYAVTSKVTLDTLLYENTITNVTEDRHFRPFYQSDLSFGFPKTERGQTLAQLFNRTLDFIDADAINRHHQPPAKWRELNEKESDKRRLNIINALLALLVLVTFLFGYITNHRANHDALTKLKNRHALNRISKQFLDKDNGLIYIDLNRFKHINDTYGRTVGDQVLRCYAKRLRETIDGEIYRIGGDEFVAITECSTDELDSILKQLESYPFIVRGSGVTLTLHASLGVFPPNTSALRIKQLLIYTDFAMYEAKRNDSVRSIIIDDNKLTDLIAIHEPSKRSYQPTPEL</sequence>
<accession>A0A240EJC4</accession>
<dbReference type="AlphaFoldDB" id="A0A240EJC4"/>
<evidence type="ECO:0000259" key="4">
    <source>
        <dbReference type="PROSITE" id="PS50887"/>
    </source>
</evidence>